<feature type="domain" description="HTH marR-type" evidence="1">
    <location>
        <begin position="8"/>
        <end position="139"/>
    </location>
</feature>
<sequence length="147" mass="16066">MAEATRSEPGGVEALVRLAHVVDRVFTDVARRHELTPQQARLLCLLVDGPVGMGDLGRRLNLEKSSLTGLIDRVERRGLAARNRDGHDRRACRIGLTEEGVRLAHETHGGVTDRLEHLAAELDPAQRDGLRSAVDRLLAESEAAEPS</sequence>
<reference evidence="3" key="1">
    <citation type="submission" date="2023-07" db="EMBL/GenBank/DDBJ databases">
        <title>30 novel species of actinomycetes from the DSMZ collection.</title>
        <authorList>
            <person name="Nouioui I."/>
        </authorList>
    </citation>
    <scope>NUCLEOTIDE SEQUENCE [LARGE SCALE GENOMIC DNA]</scope>
    <source>
        <strain evidence="3">DSM 45055</strain>
    </source>
</reference>
<organism evidence="2 3">
    <name type="scientific">Streptomonospora wellingtoniae</name>
    <dbReference type="NCBI Taxonomy" id="3075544"/>
    <lineage>
        <taxon>Bacteria</taxon>
        <taxon>Bacillati</taxon>
        <taxon>Actinomycetota</taxon>
        <taxon>Actinomycetes</taxon>
        <taxon>Streptosporangiales</taxon>
        <taxon>Nocardiopsidaceae</taxon>
        <taxon>Streptomonospora</taxon>
    </lineage>
</organism>
<dbReference type="InterPro" id="IPR039422">
    <property type="entry name" value="MarR/SlyA-like"/>
</dbReference>
<dbReference type="SMART" id="SM00347">
    <property type="entry name" value="HTH_MARR"/>
    <property type="match status" value="1"/>
</dbReference>
<dbReference type="EMBL" id="JAVREK010000033">
    <property type="protein sequence ID" value="MDT0304993.1"/>
    <property type="molecule type" value="Genomic_DNA"/>
</dbReference>
<dbReference type="InterPro" id="IPR036390">
    <property type="entry name" value="WH_DNA-bd_sf"/>
</dbReference>
<dbReference type="Gene3D" id="1.10.10.10">
    <property type="entry name" value="Winged helix-like DNA-binding domain superfamily/Winged helix DNA-binding domain"/>
    <property type="match status" value="1"/>
</dbReference>
<evidence type="ECO:0000313" key="3">
    <source>
        <dbReference type="Proteomes" id="UP001183226"/>
    </source>
</evidence>
<gene>
    <name evidence="2" type="ORF">RM446_22965</name>
</gene>
<dbReference type="InterPro" id="IPR036388">
    <property type="entry name" value="WH-like_DNA-bd_sf"/>
</dbReference>
<dbReference type="PRINTS" id="PR00598">
    <property type="entry name" value="HTHMARR"/>
</dbReference>
<dbReference type="PROSITE" id="PS50995">
    <property type="entry name" value="HTH_MARR_2"/>
    <property type="match status" value="1"/>
</dbReference>
<evidence type="ECO:0000313" key="2">
    <source>
        <dbReference type="EMBL" id="MDT0304993.1"/>
    </source>
</evidence>
<proteinExistence type="predicted"/>
<dbReference type="InterPro" id="IPR000835">
    <property type="entry name" value="HTH_MarR-typ"/>
</dbReference>
<dbReference type="Pfam" id="PF12802">
    <property type="entry name" value="MarR_2"/>
    <property type="match status" value="1"/>
</dbReference>
<name>A0ABU2L0Y1_9ACTN</name>
<dbReference type="PANTHER" id="PTHR33164:SF43">
    <property type="entry name" value="HTH-TYPE TRANSCRIPTIONAL REPRESSOR YETL"/>
    <property type="match status" value="1"/>
</dbReference>
<comment type="caution">
    <text evidence="2">The sequence shown here is derived from an EMBL/GenBank/DDBJ whole genome shotgun (WGS) entry which is preliminary data.</text>
</comment>
<dbReference type="Proteomes" id="UP001183226">
    <property type="component" value="Unassembled WGS sequence"/>
</dbReference>
<evidence type="ECO:0000259" key="1">
    <source>
        <dbReference type="PROSITE" id="PS50995"/>
    </source>
</evidence>
<keyword evidence="3" id="KW-1185">Reference proteome</keyword>
<protein>
    <submittedName>
        <fullName evidence="2">MarR family transcriptional regulator</fullName>
    </submittedName>
</protein>
<dbReference type="RefSeq" id="WP_311547507.1">
    <property type="nucleotide sequence ID" value="NZ_JAVREK010000033.1"/>
</dbReference>
<dbReference type="SUPFAM" id="SSF46785">
    <property type="entry name" value="Winged helix' DNA-binding domain"/>
    <property type="match status" value="1"/>
</dbReference>
<dbReference type="PANTHER" id="PTHR33164">
    <property type="entry name" value="TRANSCRIPTIONAL REGULATOR, MARR FAMILY"/>
    <property type="match status" value="1"/>
</dbReference>
<accession>A0ABU2L0Y1</accession>